<dbReference type="EMBL" id="MFPS01000008">
    <property type="protein sequence ID" value="OGH58975.1"/>
    <property type="molecule type" value="Genomic_DNA"/>
</dbReference>
<evidence type="ECO:0000313" key="1">
    <source>
        <dbReference type="EMBL" id="OGH58975.1"/>
    </source>
</evidence>
<name>A0A1F6LI60_9BACT</name>
<organism evidence="1 2">
    <name type="scientific">Candidatus Magasanikbacteria bacterium RIFCSPHIGHO2_01_FULL_33_34</name>
    <dbReference type="NCBI Taxonomy" id="1798671"/>
    <lineage>
        <taxon>Bacteria</taxon>
        <taxon>Candidatus Magasanikiibacteriota</taxon>
    </lineage>
</organism>
<evidence type="ECO:0008006" key="3">
    <source>
        <dbReference type="Google" id="ProtNLM"/>
    </source>
</evidence>
<sequence>MAKEETNKLSIYLIKAEYINAEDIFKNFDQLQKEVITDIGIFYYGASHVSAPSWVKKFFDEYFENSFKDENDKEKLKIFTASSKAAFIASSENKIFVITFGYGHTMLNPGVWEERFGLKVALNVIDSDNLRGIDKKNMSVTPKLSKEQITKDGTFADFGIDIEQDLIQGITGKSKNEAFGQTVTGKDALSVSVKINIANIKPFLKTCYQMYQSQDYKKDFGWIDQVSEIKTPKLIQELDDELIIKIKNNNFDKTWMAIPEIVPWEDVSEFKNKKNSFGDDIDLESFLSFLSEEDKNNLSLKILNNNLIDCISASSDDIMRSWKAYNCLYCEISKGSETFILSNGKWYQVEKSFAEQIFKDFDDFKKQISGISLPKCKQGEYENIYNERIAKELSICNMDRKTISHGGANQKIEFCDLLTVDKKLVHVKHYGASSVLSHLFSQGLVSGELFLSDIEFRKKLNDELPMGHKFSDTTVKPTASDYEIIFAIISKSKNDLDIPFFSKVNIRNAKSKLELFGYKVSILKIETE</sequence>
<comment type="caution">
    <text evidence="1">The sequence shown here is derived from an EMBL/GenBank/DDBJ whole genome shotgun (WGS) entry which is preliminary data.</text>
</comment>
<evidence type="ECO:0000313" key="2">
    <source>
        <dbReference type="Proteomes" id="UP000177067"/>
    </source>
</evidence>
<dbReference type="Pfam" id="PF19614">
    <property type="entry name" value="DUF6119"/>
    <property type="match status" value="1"/>
</dbReference>
<dbReference type="InterPro" id="IPR026487">
    <property type="entry name" value="CHP04141"/>
</dbReference>
<proteinExistence type="predicted"/>
<reference evidence="1 2" key="1">
    <citation type="journal article" date="2016" name="Nat. Commun.">
        <title>Thousands of microbial genomes shed light on interconnected biogeochemical processes in an aquifer system.</title>
        <authorList>
            <person name="Anantharaman K."/>
            <person name="Brown C.T."/>
            <person name="Hug L.A."/>
            <person name="Sharon I."/>
            <person name="Castelle C.J."/>
            <person name="Probst A.J."/>
            <person name="Thomas B.C."/>
            <person name="Singh A."/>
            <person name="Wilkins M.J."/>
            <person name="Karaoz U."/>
            <person name="Brodie E.L."/>
            <person name="Williams K.H."/>
            <person name="Hubbard S.S."/>
            <person name="Banfield J.F."/>
        </authorList>
    </citation>
    <scope>NUCLEOTIDE SEQUENCE [LARGE SCALE GENOMIC DNA]</scope>
</reference>
<protein>
    <recommendedName>
        <fullName evidence="3">Sporadically distributed protein, TIGR04141 family</fullName>
    </recommendedName>
</protein>
<gene>
    <name evidence="1" type="ORF">A2725_04495</name>
</gene>
<dbReference type="AlphaFoldDB" id="A0A1F6LI60"/>
<dbReference type="NCBIfam" id="TIGR04141">
    <property type="entry name" value="TIGR04141 family sporadically distributed protein"/>
    <property type="match status" value="1"/>
</dbReference>
<accession>A0A1F6LI60</accession>
<dbReference type="Proteomes" id="UP000177067">
    <property type="component" value="Unassembled WGS sequence"/>
</dbReference>